<name>A0AB33FVS0_SERMA</name>
<dbReference type="RefSeq" id="WP_047730385.1">
    <property type="nucleotide sequence ID" value="NZ_CADDTT010000054.1"/>
</dbReference>
<sequence>MSNPNQYQGVAYIRVNGQELPTMEGATFTPSGSVREVVKGARVWGFKAKPQEATLECKLAGGNGISVQDIQSWDNVTVEFEADTGEKHMMANAWTSDATTITDGGEISAKFAARASKRIA</sequence>
<evidence type="ECO:0000313" key="2">
    <source>
        <dbReference type="Proteomes" id="UP000245399"/>
    </source>
</evidence>
<reference evidence="1 2" key="1">
    <citation type="submission" date="2018-05" db="EMBL/GenBank/DDBJ databases">
        <title>Klebsiella quasipneumonaiae provides a window into carbapenemase gene transfer, plasmid rearrangements and nosocomial acquisition from the hospital environment.</title>
        <authorList>
            <person name="Mathers A.J."/>
            <person name="Vegesana K."/>
            <person name="Stoesser N."/>
            <person name="Crook D."/>
            <person name="Vaughan A."/>
            <person name="Barry K."/>
            <person name="Parikh H."/>
            <person name="Sebra R."/>
            <person name="Kotay S."/>
            <person name="Walker A.S."/>
            <person name="Sheppard A.E."/>
        </authorList>
    </citation>
    <scope>NUCLEOTIDE SEQUENCE [LARGE SCALE GENOMIC DNA]</scope>
    <source>
        <strain evidence="1 2">CAV1761</strain>
    </source>
</reference>
<dbReference type="InterPro" id="IPR019596">
    <property type="entry name" value="Phage_Mu_GpM_tail_tub"/>
</dbReference>
<protein>
    <submittedName>
        <fullName evidence="1">Phage tail protein</fullName>
    </submittedName>
</protein>
<dbReference type="Pfam" id="PF10618">
    <property type="entry name" value="Tail_tube"/>
    <property type="match status" value="1"/>
</dbReference>
<gene>
    <name evidence="1" type="ORF">DKC05_24905</name>
</gene>
<dbReference type="AlphaFoldDB" id="A0AB33FVS0"/>
<accession>A0AB33FVS0</accession>
<proteinExistence type="predicted"/>
<organism evidence="1 2">
    <name type="scientific">Serratia marcescens</name>
    <dbReference type="NCBI Taxonomy" id="615"/>
    <lineage>
        <taxon>Bacteria</taxon>
        <taxon>Pseudomonadati</taxon>
        <taxon>Pseudomonadota</taxon>
        <taxon>Gammaproteobacteria</taxon>
        <taxon>Enterobacterales</taxon>
        <taxon>Yersiniaceae</taxon>
        <taxon>Serratia</taxon>
    </lineage>
</organism>
<dbReference type="Proteomes" id="UP000245399">
    <property type="component" value="Chromosome"/>
</dbReference>
<evidence type="ECO:0000313" key="1">
    <source>
        <dbReference type="EMBL" id="AWL70657.1"/>
    </source>
</evidence>
<dbReference type="EMBL" id="CP029449">
    <property type="protein sequence ID" value="AWL70657.1"/>
    <property type="molecule type" value="Genomic_DNA"/>
</dbReference>